<gene>
    <name evidence="1" type="ORF">AAF712_016502</name>
</gene>
<evidence type="ECO:0000313" key="1">
    <source>
        <dbReference type="EMBL" id="KAL0056885.1"/>
    </source>
</evidence>
<sequence length="399" mass="46472">MDHIYNHKPSKSPQLPFANHDGWIKGEVKVVLPHAKNCVEENNALTLCVKNVWYWKLFDVIKTELAKLYMAQFYLRPYKLFWKHPKDPKKPVQCVYGKSYTSNRMLSFEKEIMTKLHSQPERSLEVGIIGIMLYSDLTQLVNFGEASLWPAYLTFVNWSKYTCLKPSSHIIYFPLLPKTAQEHYKHHFKKMATDAELQFCKPYLKKCSGGILCLLFYHFLCYRADYVENNPCLHQIPSTHPCPLCLTKKDQVHLLGTKMDTKRHSTNLQIDSNEMVGNIAVARSAIFQYGYTINNKDYVQSHLEDKSTLPVQSAFSKVFQPHGLNHYEIYTPDSFHNLTGRISDFLKHNVHIISAWNKQNLEYLDQQYVTSPILRPFHTDHAPIDFNGFLTLEMAQFRG</sequence>
<evidence type="ECO:0000313" key="2">
    <source>
        <dbReference type="Proteomes" id="UP001437256"/>
    </source>
</evidence>
<proteinExistence type="predicted"/>
<dbReference type="Proteomes" id="UP001437256">
    <property type="component" value="Unassembled WGS sequence"/>
</dbReference>
<keyword evidence="2" id="KW-1185">Reference proteome</keyword>
<comment type="caution">
    <text evidence="1">The sequence shown here is derived from an EMBL/GenBank/DDBJ whole genome shotgun (WGS) entry which is preliminary data.</text>
</comment>
<name>A0ABR2Z6J9_9AGAR</name>
<reference evidence="1 2" key="1">
    <citation type="submission" date="2024-05" db="EMBL/GenBank/DDBJ databases">
        <title>A draft genome resource for the thread blight pathogen Marasmius tenuissimus strain MS-2.</title>
        <authorList>
            <person name="Yulfo-Soto G.E."/>
            <person name="Baruah I.K."/>
            <person name="Amoako-Attah I."/>
            <person name="Bukari Y."/>
            <person name="Meinhardt L.W."/>
            <person name="Bailey B.A."/>
            <person name="Cohen S.P."/>
        </authorList>
    </citation>
    <scope>NUCLEOTIDE SEQUENCE [LARGE SCALE GENOMIC DNA]</scope>
    <source>
        <strain evidence="1 2">MS-2</strain>
    </source>
</reference>
<accession>A0ABR2Z6J9</accession>
<dbReference type="EMBL" id="JBBXMP010000845">
    <property type="protein sequence ID" value="KAL0056885.1"/>
    <property type="molecule type" value="Genomic_DNA"/>
</dbReference>
<dbReference type="Pfam" id="PF18759">
    <property type="entry name" value="Plavaka"/>
    <property type="match status" value="1"/>
</dbReference>
<dbReference type="InterPro" id="IPR041078">
    <property type="entry name" value="Plavaka"/>
</dbReference>
<protein>
    <submittedName>
        <fullName evidence="1">Uncharacterized protein</fullName>
    </submittedName>
</protein>
<organism evidence="1 2">
    <name type="scientific">Marasmius tenuissimus</name>
    <dbReference type="NCBI Taxonomy" id="585030"/>
    <lineage>
        <taxon>Eukaryota</taxon>
        <taxon>Fungi</taxon>
        <taxon>Dikarya</taxon>
        <taxon>Basidiomycota</taxon>
        <taxon>Agaricomycotina</taxon>
        <taxon>Agaricomycetes</taxon>
        <taxon>Agaricomycetidae</taxon>
        <taxon>Agaricales</taxon>
        <taxon>Marasmiineae</taxon>
        <taxon>Marasmiaceae</taxon>
        <taxon>Marasmius</taxon>
    </lineage>
</organism>